<dbReference type="Pfam" id="PF03328">
    <property type="entry name" value="HpcH_HpaI"/>
    <property type="match status" value="1"/>
</dbReference>
<dbReference type="Proteomes" id="UP000754495">
    <property type="component" value="Unassembled WGS sequence"/>
</dbReference>
<keyword evidence="6" id="KW-1185">Reference proteome</keyword>
<gene>
    <name evidence="5" type="ORF">FHX46_003152</name>
</gene>
<evidence type="ECO:0000259" key="4">
    <source>
        <dbReference type="Pfam" id="PF03328"/>
    </source>
</evidence>
<dbReference type="PIRSF" id="PIRSF015582">
    <property type="entry name" value="Cit_lyase_B"/>
    <property type="match status" value="1"/>
</dbReference>
<reference evidence="5 6" key="1">
    <citation type="submission" date="2020-03" db="EMBL/GenBank/DDBJ databases">
        <title>Sequencing the genomes of 1000 actinobacteria strains.</title>
        <authorList>
            <person name="Klenk H.-P."/>
        </authorList>
    </citation>
    <scope>NUCLEOTIDE SEQUENCE [LARGE SCALE GENOMIC DNA]</scope>
    <source>
        <strain evidence="5 6">DSM 45668</strain>
    </source>
</reference>
<dbReference type="Gene3D" id="3.20.20.60">
    <property type="entry name" value="Phosphoenolpyruvate-binding domains"/>
    <property type="match status" value="1"/>
</dbReference>
<keyword evidence="3" id="KW-0460">Magnesium</keyword>
<dbReference type="InterPro" id="IPR040442">
    <property type="entry name" value="Pyrv_kinase-like_dom_sf"/>
</dbReference>
<dbReference type="InterPro" id="IPR011206">
    <property type="entry name" value="Citrate_lyase_beta/mcl1/mcl2"/>
</dbReference>
<protein>
    <submittedName>
        <fullName evidence="5">Citrate lyase subunit beta/citryl-CoA lyase</fullName>
        <ecNumber evidence="5">4.1.3.34</ecNumber>
    </submittedName>
</protein>
<dbReference type="InterPro" id="IPR005000">
    <property type="entry name" value="Aldolase/citrate-lyase_domain"/>
</dbReference>
<dbReference type="GO" id="GO:0008816">
    <property type="term" value="F:citryl-CoA lyase activity"/>
    <property type="evidence" value="ECO:0007669"/>
    <property type="project" value="UniProtKB-EC"/>
</dbReference>
<dbReference type="RefSeq" id="WP_167115145.1">
    <property type="nucleotide sequence ID" value="NZ_JAANOU010000001.1"/>
</dbReference>
<sequence length="281" mass="28913">MTGPIAGARSLLFVPGHRPDRFAKAAASGCDLVVLDLEDAVGPDSKAAAREHVRSWLDAGHAAVVRINAPGTPWFDADLAAVAGRAVAVMVPKAEDRAVLDALADRGVGPVIPLIETALGVTRAVEVCGADSVVRPAFGSIDLAVQLGVDHRSHEALRHARSAVVLAAAAAGCAAPVDGVTTALDDPAALRADVAHAIELGLTGKLCIHPRQVAAVNDAFLPGEAETRWAREALASVTDGSVGVHNGQMVDRPVILRAEAILARARRTGSPHDPAHDRSPG</sequence>
<evidence type="ECO:0000313" key="6">
    <source>
        <dbReference type="Proteomes" id="UP000754495"/>
    </source>
</evidence>
<evidence type="ECO:0000313" key="5">
    <source>
        <dbReference type="EMBL" id="NIH80622.1"/>
    </source>
</evidence>
<proteinExistence type="predicted"/>
<dbReference type="EC" id="4.1.3.34" evidence="5"/>
<dbReference type="InterPro" id="IPR015813">
    <property type="entry name" value="Pyrv/PenolPyrv_kinase-like_dom"/>
</dbReference>
<dbReference type="PANTHER" id="PTHR32308:SF10">
    <property type="entry name" value="CITRATE LYASE SUBUNIT BETA"/>
    <property type="match status" value="1"/>
</dbReference>
<comment type="caution">
    <text evidence="5">The sequence shown here is derived from an EMBL/GenBank/DDBJ whole genome shotgun (WGS) entry which is preliminary data.</text>
</comment>
<accession>A0ABX0SUI3</accession>
<name>A0ABX0SUI3_9PSEU</name>
<keyword evidence="2" id="KW-0479">Metal-binding</keyword>
<keyword evidence="5" id="KW-0456">Lyase</keyword>
<evidence type="ECO:0000256" key="2">
    <source>
        <dbReference type="ARBA" id="ARBA00022723"/>
    </source>
</evidence>
<dbReference type="EMBL" id="JAANOU010000001">
    <property type="protein sequence ID" value="NIH80622.1"/>
    <property type="molecule type" value="Genomic_DNA"/>
</dbReference>
<evidence type="ECO:0000256" key="1">
    <source>
        <dbReference type="ARBA" id="ARBA00001946"/>
    </source>
</evidence>
<feature type="domain" description="HpcH/HpaI aldolase/citrate lyase" evidence="4">
    <location>
        <begin position="9"/>
        <end position="210"/>
    </location>
</feature>
<evidence type="ECO:0000256" key="3">
    <source>
        <dbReference type="ARBA" id="ARBA00022842"/>
    </source>
</evidence>
<comment type="cofactor">
    <cofactor evidence="1">
        <name>Mg(2+)</name>
        <dbReference type="ChEBI" id="CHEBI:18420"/>
    </cofactor>
</comment>
<dbReference type="PANTHER" id="PTHR32308">
    <property type="entry name" value="LYASE BETA SUBUNIT, PUTATIVE (AFU_ORTHOLOGUE AFUA_4G13030)-RELATED"/>
    <property type="match status" value="1"/>
</dbReference>
<dbReference type="SUPFAM" id="SSF51621">
    <property type="entry name" value="Phosphoenolpyruvate/pyruvate domain"/>
    <property type="match status" value="1"/>
</dbReference>
<organism evidence="5 6">
    <name type="scientific">Amycolatopsis viridis</name>
    <dbReference type="NCBI Taxonomy" id="185678"/>
    <lineage>
        <taxon>Bacteria</taxon>
        <taxon>Bacillati</taxon>
        <taxon>Actinomycetota</taxon>
        <taxon>Actinomycetes</taxon>
        <taxon>Pseudonocardiales</taxon>
        <taxon>Pseudonocardiaceae</taxon>
        <taxon>Amycolatopsis</taxon>
    </lineage>
</organism>